<dbReference type="GO" id="GO:0005634">
    <property type="term" value="C:nucleus"/>
    <property type="evidence" value="ECO:0007669"/>
    <property type="project" value="UniProtKB-UniRule"/>
</dbReference>
<dbReference type="PANTHER" id="PTHR48112">
    <property type="entry name" value="HIGH MOBILITY GROUP PROTEIN DSP1"/>
    <property type="match status" value="1"/>
</dbReference>
<dbReference type="InterPro" id="IPR050342">
    <property type="entry name" value="HMGB"/>
</dbReference>
<dbReference type="Gene3D" id="1.10.30.10">
    <property type="entry name" value="High mobility group box domain"/>
    <property type="match status" value="1"/>
</dbReference>
<dbReference type="InterPro" id="IPR009071">
    <property type="entry name" value="HMG_box_dom"/>
</dbReference>
<organism evidence="5 6">
    <name type="scientific">Ascaris lumbricoides</name>
    <name type="common">Giant roundworm</name>
    <dbReference type="NCBI Taxonomy" id="6252"/>
    <lineage>
        <taxon>Eukaryota</taxon>
        <taxon>Metazoa</taxon>
        <taxon>Ecdysozoa</taxon>
        <taxon>Nematoda</taxon>
        <taxon>Chromadorea</taxon>
        <taxon>Rhabditida</taxon>
        <taxon>Spirurina</taxon>
        <taxon>Ascaridomorpha</taxon>
        <taxon>Ascaridoidea</taxon>
        <taxon>Ascarididae</taxon>
        <taxon>Ascaris</taxon>
    </lineage>
</organism>
<feature type="region of interest" description="Disordered" evidence="3">
    <location>
        <begin position="103"/>
        <end position="193"/>
    </location>
</feature>
<keyword evidence="5" id="KW-1185">Reference proteome</keyword>
<keyword evidence="1 2" id="KW-0238">DNA-binding</keyword>
<proteinExistence type="predicted"/>
<dbReference type="GO" id="GO:0003677">
    <property type="term" value="F:DNA binding"/>
    <property type="evidence" value="ECO:0007669"/>
    <property type="project" value="UniProtKB-UniRule"/>
</dbReference>
<dbReference type="PROSITE" id="PS50118">
    <property type="entry name" value="HMG_BOX_2"/>
    <property type="match status" value="1"/>
</dbReference>
<accession>A0A0M3HTQ4</accession>
<dbReference type="InterPro" id="IPR036910">
    <property type="entry name" value="HMG_box_dom_sf"/>
</dbReference>
<protein>
    <submittedName>
        <fullName evidence="6">HMG box domain-containing protein</fullName>
    </submittedName>
</protein>
<reference evidence="6" key="1">
    <citation type="submission" date="2017-02" db="UniProtKB">
        <authorList>
            <consortium name="WormBaseParasite"/>
        </authorList>
    </citation>
    <scope>IDENTIFICATION</scope>
</reference>
<dbReference type="Proteomes" id="UP000036681">
    <property type="component" value="Unplaced"/>
</dbReference>
<evidence type="ECO:0000256" key="3">
    <source>
        <dbReference type="SAM" id="MobiDB-lite"/>
    </source>
</evidence>
<name>A0A0M3HTQ4_ASCLU</name>
<feature type="compositionally biased region" description="Basic and acidic residues" evidence="3">
    <location>
        <begin position="110"/>
        <end position="134"/>
    </location>
</feature>
<dbReference type="Pfam" id="PF00505">
    <property type="entry name" value="HMG_box"/>
    <property type="match status" value="1"/>
</dbReference>
<dbReference type="WBParaSite" id="ALUE_0000605501-mRNA-1">
    <property type="protein sequence ID" value="ALUE_0000605501-mRNA-1"/>
    <property type="gene ID" value="ALUE_0000605501"/>
</dbReference>
<evidence type="ECO:0000256" key="2">
    <source>
        <dbReference type="PROSITE-ProRule" id="PRU00267"/>
    </source>
</evidence>
<dbReference type="SUPFAM" id="SSF47095">
    <property type="entry name" value="HMG-box"/>
    <property type="match status" value="1"/>
</dbReference>
<evidence type="ECO:0000256" key="1">
    <source>
        <dbReference type="ARBA" id="ARBA00023125"/>
    </source>
</evidence>
<sequence length="193" mass="21077">MHRMRSPMRSSAISSATRGAAFMRGRVADDLRLSSPGMARPPMAKTSLSPKKAQAGGTIKKHKRQKKDPNAPKRAKSAYMFWLAENRARLSKPGLSVIDVTRAAGAEWGTVKDKSKWEKMAAEDKKRYEKESAKYKSGGAGSSKSKEKGTADEKKVTPKKEKGKAGDKKTIAKKEKGKSGSKKETPKKAKGKK</sequence>
<feature type="domain" description="HMG box" evidence="4">
    <location>
        <begin position="72"/>
        <end position="136"/>
    </location>
</feature>
<dbReference type="PANTHER" id="PTHR48112:SF22">
    <property type="entry name" value="MITOCHONDRIAL TRANSCRIPTION FACTOR A, ISOFORM B"/>
    <property type="match status" value="1"/>
</dbReference>
<dbReference type="SMART" id="SM00398">
    <property type="entry name" value="HMG"/>
    <property type="match status" value="1"/>
</dbReference>
<evidence type="ECO:0000313" key="5">
    <source>
        <dbReference type="Proteomes" id="UP000036681"/>
    </source>
</evidence>
<feature type="region of interest" description="Disordered" evidence="3">
    <location>
        <begin position="32"/>
        <end position="74"/>
    </location>
</feature>
<evidence type="ECO:0000259" key="4">
    <source>
        <dbReference type="PROSITE" id="PS50118"/>
    </source>
</evidence>
<dbReference type="AlphaFoldDB" id="A0A0M3HTQ4"/>
<dbReference type="GO" id="GO:0006357">
    <property type="term" value="P:regulation of transcription by RNA polymerase II"/>
    <property type="evidence" value="ECO:0007669"/>
    <property type="project" value="TreeGrafter"/>
</dbReference>
<feature type="DNA-binding region" description="HMG box" evidence="2">
    <location>
        <begin position="72"/>
        <end position="136"/>
    </location>
</feature>
<keyword evidence="2" id="KW-0539">Nucleus</keyword>
<feature type="compositionally biased region" description="Basic and acidic residues" evidence="3">
    <location>
        <begin position="144"/>
        <end position="187"/>
    </location>
</feature>
<evidence type="ECO:0000313" key="6">
    <source>
        <dbReference type="WBParaSite" id="ALUE_0000605501-mRNA-1"/>
    </source>
</evidence>